<evidence type="ECO:0000313" key="1">
    <source>
        <dbReference type="EMBL" id="CAF4460129.1"/>
    </source>
</evidence>
<keyword evidence="2" id="KW-1185">Reference proteome</keyword>
<dbReference type="Proteomes" id="UP000663873">
    <property type="component" value="Unassembled WGS sequence"/>
</dbReference>
<dbReference type="EMBL" id="CAJOBP010005095">
    <property type="protein sequence ID" value="CAF4460129.1"/>
    <property type="molecule type" value="Genomic_DNA"/>
</dbReference>
<evidence type="ECO:0000313" key="2">
    <source>
        <dbReference type="Proteomes" id="UP000663873"/>
    </source>
</evidence>
<reference evidence="1" key="1">
    <citation type="submission" date="2021-02" db="EMBL/GenBank/DDBJ databases">
        <authorList>
            <person name="Nowell W R."/>
        </authorList>
    </citation>
    <scope>NUCLEOTIDE SEQUENCE</scope>
</reference>
<gene>
    <name evidence="1" type="ORF">UJA718_LOCUS23445</name>
</gene>
<accession>A0A820SQR2</accession>
<proteinExistence type="predicted"/>
<organism evidence="1 2">
    <name type="scientific">Rotaria socialis</name>
    <dbReference type="NCBI Taxonomy" id="392032"/>
    <lineage>
        <taxon>Eukaryota</taxon>
        <taxon>Metazoa</taxon>
        <taxon>Spiralia</taxon>
        <taxon>Gnathifera</taxon>
        <taxon>Rotifera</taxon>
        <taxon>Eurotatoria</taxon>
        <taxon>Bdelloidea</taxon>
        <taxon>Philodinida</taxon>
        <taxon>Philodinidae</taxon>
        <taxon>Rotaria</taxon>
    </lineage>
</organism>
<sequence length="116" mass="13038">PYFAVYGTEIYDRNTEPCNTAKYGDLPSYTTVYVRPGIVKCLLALLNENQRTQLVSVVNTILFLNLSHLNVLKEQILDDLNKTSTSTRSISSISSATSNGYRNSSVAIFNCFQYRL</sequence>
<dbReference type="AlphaFoldDB" id="A0A820SQR2"/>
<protein>
    <submittedName>
        <fullName evidence="1">Uncharacterized protein</fullName>
    </submittedName>
</protein>
<name>A0A820SQR2_9BILA</name>
<feature type="non-terminal residue" evidence="1">
    <location>
        <position position="1"/>
    </location>
</feature>
<comment type="caution">
    <text evidence="1">The sequence shown here is derived from an EMBL/GenBank/DDBJ whole genome shotgun (WGS) entry which is preliminary data.</text>
</comment>